<accession>A0A7W0C979</accession>
<proteinExistence type="predicted"/>
<keyword evidence="2" id="KW-1185">Reference proteome</keyword>
<name>A0A7W0C979_9BACT</name>
<dbReference type="EMBL" id="JACDUS010000004">
    <property type="protein sequence ID" value="MBA2881501.1"/>
    <property type="molecule type" value="Genomic_DNA"/>
</dbReference>
<evidence type="ECO:0000313" key="2">
    <source>
        <dbReference type="Proteomes" id="UP000525298"/>
    </source>
</evidence>
<dbReference type="AlphaFoldDB" id="A0A7W0C979"/>
<dbReference type="Proteomes" id="UP000525298">
    <property type="component" value="Unassembled WGS sequence"/>
</dbReference>
<sequence>MTEEDKPEEKGKKTGRKYLKMNMLEEDGKKLAFSNRQS</sequence>
<reference evidence="1 2" key="1">
    <citation type="submission" date="2020-07" db="EMBL/GenBank/DDBJ databases">
        <title>Genomic Encyclopedia of Type Strains, Phase IV (KMG-IV): sequencing the most valuable type-strain genomes for metagenomic binning, comparative biology and taxonomic classification.</title>
        <authorList>
            <person name="Goeker M."/>
        </authorList>
    </citation>
    <scope>NUCLEOTIDE SEQUENCE [LARGE SCALE GENOMIC DNA]</scope>
    <source>
        <strain evidence="1 2">DSM 17721</strain>
    </source>
</reference>
<protein>
    <submittedName>
        <fullName evidence="1">Uncharacterized protein</fullName>
    </submittedName>
</protein>
<comment type="caution">
    <text evidence="1">The sequence shown here is derived from an EMBL/GenBank/DDBJ whole genome shotgun (WGS) entry which is preliminary data.</text>
</comment>
<organism evidence="1 2">
    <name type="scientific">Desulfosalsimonas propionicica</name>
    <dbReference type="NCBI Taxonomy" id="332175"/>
    <lineage>
        <taxon>Bacteria</taxon>
        <taxon>Pseudomonadati</taxon>
        <taxon>Thermodesulfobacteriota</taxon>
        <taxon>Desulfobacteria</taxon>
        <taxon>Desulfobacterales</taxon>
        <taxon>Desulfosalsimonadaceae</taxon>
        <taxon>Desulfosalsimonas</taxon>
    </lineage>
</organism>
<evidence type="ECO:0000313" key="1">
    <source>
        <dbReference type="EMBL" id="MBA2881501.1"/>
    </source>
</evidence>
<gene>
    <name evidence="1" type="ORF">HNR65_001828</name>
</gene>